<evidence type="ECO:0000256" key="3">
    <source>
        <dbReference type="SAM" id="MobiDB-lite"/>
    </source>
</evidence>
<dbReference type="Gene3D" id="1.25.40.10">
    <property type="entry name" value="Tetratricopeptide repeat domain"/>
    <property type="match status" value="1"/>
</dbReference>
<organism evidence="4 5">
    <name type="scientific">Emiliania huxleyi (strain CCMP1516)</name>
    <dbReference type="NCBI Taxonomy" id="280463"/>
    <lineage>
        <taxon>Eukaryota</taxon>
        <taxon>Haptista</taxon>
        <taxon>Haptophyta</taxon>
        <taxon>Prymnesiophyceae</taxon>
        <taxon>Isochrysidales</taxon>
        <taxon>Noelaerhabdaceae</taxon>
        <taxon>Emiliania</taxon>
    </lineage>
</organism>
<dbReference type="InterPro" id="IPR002885">
    <property type="entry name" value="PPR_rpt"/>
</dbReference>
<evidence type="ECO:0000256" key="1">
    <source>
        <dbReference type="ARBA" id="ARBA00022737"/>
    </source>
</evidence>
<feature type="repeat" description="PPR" evidence="2">
    <location>
        <begin position="107"/>
        <end position="141"/>
    </location>
</feature>
<dbReference type="NCBIfam" id="TIGR00756">
    <property type="entry name" value="PPR"/>
    <property type="match status" value="2"/>
</dbReference>
<dbReference type="InterPro" id="IPR011990">
    <property type="entry name" value="TPR-like_helical_dom_sf"/>
</dbReference>
<dbReference type="PANTHER" id="PTHR47447:SF17">
    <property type="entry name" value="OS12G0638900 PROTEIN"/>
    <property type="match status" value="1"/>
</dbReference>
<evidence type="ECO:0000256" key="2">
    <source>
        <dbReference type="PROSITE-ProRule" id="PRU00708"/>
    </source>
</evidence>
<dbReference type="KEGG" id="ehx:EMIHUDRAFT_229541"/>
<evidence type="ECO:0000313" key="4">
    <source>
        <dbReference type="EnsemblProtists" id="EOD33591"/>
    </source>
</evidence>
<dbReference type="RefSeq" id="XP_005786020.1">
    <property type="nucleotide sequence ID" value="XM_005785963.1"/>
</dbReference>
<reference evidence="4" key="2">
    <citation type="submission" date="2024-10" db="UniProtKB">
        <authorList>
            <consortium name="EnsemblProtists"/>
        </authorList>
    </citation>
    <scope>IDENTIFICATION</scope>
</reference>
<feature type="compositionally biased region" description="Basic residues" evidence="3">
    <location>
        <begin position="194"/>
        <end position="204"/>
    </location>
</feature>
<feature type="region of interest" description="Disordered" evidence="3">
    <location>
        <begin position="193"/>
        <end position="218"/>
    </location>
</feature>
<dbReference type="EnsemblProtists" id="EOD33591">
    <property type="protein sequence ID" value="EOD33591"/>
    <property type="gene ID" value="EMIHUDRAFT_229541"/>
</dbReference>
<evidence type="ECO:0008006" key="6">
    <source>
        <dbReference type="Google" id="ProtNLM"/>
    </source>
</evidence>
<evidence type="ECO:0000313" key="5">
    <source>
        <dbReference type="Proteomes" id="UP000013827"/>
    </source>
</evidence>
<feature type="repeat" description="PPR" evidence="2">
    <location>
        <begin position="142"/>
        <end position="176"/>
    </location>
</feature>
<accession>A0A0D3KCV6</accession>
<protein>
    <recommendedName>
        <fullName evidence="6">Pentacotripeptide-repeat region of PRORP domain-containing protein</fullName>
    </recommendedName>
</protein>
<dbReference type="eggNOG" id="KOG4197">
    <property type="taxonomic scope" value="Eukaryota"/>
</dbReference>
<reference evidence="5" key="1">
    <citation type="journal article" date="2013" name="Nature">
        <title>Pan genome of the phytoplankton Emiliania underpins its global distribution.</title>
        <authorList>
            <person name="Read B.A."/>
            <person name="Kegel J."/>
            <person name="Klute M.J."/>
            <person name="Kuo A."/>
            <person name="Lefebvre S.C."/>
            <person name="Maumus F."/>
            <person name="Mayer C."/>
            <person name="Miller J."/>
            <person name="Monier A."/>
            <person name="Salamov A."/>
            <person name="Young J."/>
            <person name="Aguilar M."/>
            <person name="Claverie J.M."/>
            <person name="Frickenhaus S."/>
            <person name="Gonzalez K."/>
            <person name="Herman E.K."/>
            <person name="Lin Y.C."/>
            <person name="Napier J."/>
            <person name="Ogata H."/>
            <person name="Sarno A.F."/>
            <person name="Shmutz J."/>
            <person name="Schroeder D."/>
            <person name="de Vargas C."/>
            <person name="Verret F."/>
            <person name="von Dassow P."/>
            <person name="Valentin K."/>
            <person name="Van de Peer Y."/>
            <person name="Wheeler G."/>
            <person name="Dacks J.B."/>
            <person name="Delwiche C.F."/>
            <person name="Dyhrman S.T."/>
            <person name="Glockner G."/>
            <person name="John U."/>
            <person name="Richards T."/>
            <person name="Worden A.Z."/>
            <person name="Zhang X."/>
            <person name="Grigoriev I.V."/>
            <person name="Allen A.E."/>
            <person name="Bidle K."/>
            <person name="Borodovsky M."/>
            <person name="Bowler C."/>
            <person name="Brownlee C."/>
            <person name="Cock J.M."/>
            <person name="Elias M."/>
            <person name="Gladyshev V.N."/>
            <person name="Groth M."/>
            <person name="Guda C."/>
            <person name="Hadaegh A."/>
            <person name="Iglesias-Rodriguez M.D."/>
            <person name="Jenkins J."/>
            <person name="Jones B.M."/>
            <person name="Lawson T."/>
            <person name="Leese F."/>
            <person name="Lindquist E."/>
            <person name="Lobanov A."/>
            <person name="Lomsadze A."/>
            <person name="Malik S.B."/>
            <person name="Marsh M.E."/>
            <person name="Mackinder L."/>
            <person name="Mock T."/>
            <person name="Mueller-Roeber B."/>
            <person name="Pagarete A."/>
            <person name="Parker M."/>
            <person name="Probert I."/>
            <person name="Quesneville H."/>
            <person name="Raines C."/>
            <person name="Rensing S.A."/>
            <person name="Riano-Pachon D.M."/>
            <person name="Richier S."/>
            <person name="Rokitta S."/>
            <person name="Shiraiwa Y."/>
            <person name="Soanes D.M."/>
            <person name="van der Giezen M."/>
            <person name="Wahlund T.M."/>
            <person name="Williams B."/>
            <person name="Wilson W."/>
            <person name="Wolfe G."/>
            <person name="Wurch L.L."/>
        </authorList>
    </citation>
    <scope>NUCLEOTIDE SEQUENCE</scope>
</reference>
<dbReference type="GeneID" id="17278861"/>
<keyword evidence="5" id="KW-1185">Reference proteome</keyword>
<proteinExistence type="predicted"/>
<dbReference type="STRING" id="2903.R1FDN4"/>
<sequence length="218" mass="23089">MVVLPAAFLVAGVLIRGRPGHSAAAAASLGAQPHSAPTCPLQPPAGGLAAIRAPREVRFVPCFRAAYEIDGVVVPRTGEAGYNVTGSASGRDIAALLHGLSKGMPLGQVTYCTLIKGHGRSGDWRRVKQIYVAMRRAGVQPDLATCNAAIDAFTRSGRMTNAELVVRDMVTERVVSPSARTYNTLLRGYATRRGTPRQRARSLRRAFGARSGKGQGKV</sequence>
<dbReference type="AlphaFoldDB" id="A0A0D3KCV6"/>
<name>A0A0D3KCV6_EMIH1</name>
<dbReference type="Proteomes" id="UP000013827">
    <property type="component" value="Unassembled WGS sequence"/>
</dbReference>
<dbReference type="PROSITE" id="PS51375">
    <property type="entry name" value="PPR"/>
    <property type="match status" value="2"/>
</dbReference>
<dbReference type="PANTHER" id="PTHR47447">
    <property type="entry name" value="OS03G0856100 PROTEIN"/>
    <property type="match status" value="1"/>
</dbReference>
<dbReference type="HOGENOM" id="CLU_1268957_0_0_1"/>
<dbReference type="Pfam" id="PF13041">
    <property type="entry name" value="PPR_2"/>
    <property type="match status" value="1"/>
</dbReference>
<dbReference type="PaxDb" id="2903-EOD33591"/>
<keyword evidence="1" id="KW-0677">Repeat</keyword>